<dbReference type="EMBL" id="FNDG01000006">
    <property type="protein sequence ID" value="SDH63348.1"/>
    <property type="molecule type" value="Genomic_DNA"/>
</dbReference>
<dbReference type="PIRSF" id="PIRSF006092">
    <property type="entry name" value="GreA_GreB"/>
    <property type="match status" value="1"/>
</dbReference>
<keyword evidence="2" id="KW-0251">Elongation factor</keyword>
<dbReference type="InterPro" id="IPR001437">
    <property type="entry name" value="Tscrpt_elong_fac_GreA/B_C"/>
</dbReference>
<reference evidence="2 3" key="1">
    <citation type="submission" date="2016-10" db="EMBL/GenBank/DDBJ databases">
        <authorList>
            <person name="de Groot N.N."/>
        </authorList>
    </citation>
    <scope>NUCLEOTIDE SEQUENCE [LARGE SCALE GENOMIC DNA]</scope>
    <source>
        <strain evidence="2 3">LMG 18387</strain>
    </source>
</reference>
<sequence length="160" mass="17824">MDKQPIVQQVIEQLTADLQAAEQAARIAHETATHEENIAENKYDTLGLEAAYLAAGQARRVEEIGQSLLAWRQLQLRPYDQALGIRLTALVLLADDDGHEQWLFLGPDGAAIKVRTEQRQILVLSPNAPLGQRLLGRHPGDEVELRIAGQVRHHEIIEAH</sequence>
<dbReference type="STRING" id="29435.SAMN05216588_10628"/>
<organism evidence="2 3">
    <name type="scientific">Phytopseudomonas flavescens</name>
    <dbReference type="NCBI Taxonomy" id="29435"/>
    <lineage>
        <taxon>Bacteria</taxon>
        <taxon>Pseudomonadati</taxon>
        <taxon>Pseudomonadota</taxon>
        <taxon>Gammaproteobacteria</taxon>
        <taxon>Pseudomonadales</taxon>
        <taxon>Pseudomonadaceae</taxon>
        <taxon>Phytopseudomonas</taxon>
    </lineage>
</organism>
<keyword evidence="2" id="KW-0648">Protein biosynthesis</keyword>
<accession>A0A1G8E0F3</accession>
<dbReference type="Pfam" id="PF01272">
    <property type="entry name" value="GreA_GreB"/>
    <property type="match status" value="1"/>
</dbReference>
<gene>
    <name evidence="2" type="ORF">SAMN05216588_10628</name>
</gene>
<dbReference type="AlphaFoldDB" id="A0A1G8E0F3"/>
<evidence type="ECO:0000259" key="1">
    <source>
        <dbReference type="Pfam" id="PF01272"/>
    </source>
</evidence>
<dbReference type="GO" id="GO:0032784">
    <property type="term" value="P:regulation of DNA-templated transcription elongation"/>
    <property type="evidence" value="ECO:0007669"/>
    <property type="project" value="InterPro"/>
</dbReference>
<dbReference type="RefSeq" id="WP_084304697.1">
    <property type="nucleotide sequence ID" value="NZ_FNDG01000006.1"/>
</dbReference>
<dbReference type="Gene3D" id="3.10.50.30">
    <property type="entry name" value="Transcription elongation factor, GreA/GreB, C-terminal domain"/>
    <property type="match status" value="1"/>
</dbReference>
<evidence type="ECO:0000313" key="3">
    <source>
        <dbReference type="Proteomes" id="UP000198606"/>
    </source>
</evidence>
<feature type="domain" description="Transcription elongation factor GreA/GreB C-terminal" evidence="1">
    <location>
        <begin position="94"/>
        <end position="158"/>
    </location>
</feature>
<dbReference type="GO" id="GO:0070063">
    <property type="term" value="F:RNA polymerase binding"/>
    <property type="evidence" value="ECO:0007669"/>
    <property type="project" value="InterPro"/>
</dbReference>
<dbReference type="InterPro" id="IPR023459">
    <property type="entry name" value="Tscrpt_elong_fac_GreA/B_fam"/>
</dbReference>
<dbReference type="InterPro" id="IPR036953">
    <property type="entry name" value="GreA/GreB_C_sf"/>
</dbReference>
<proteinExistence type="predicted"/>
<protein>
    <submittedName>
        <fullName evidence="2">Transcription elongation factor, GreA/GreB, C-term</fullName>
    </submittedName>
</protein>
<dbReference type="Proteomes" id="UP000198606">
    <property type="component" value="Unassembled WGS sequence"/>
</dbReference>
<name>A0A1G8E0F3_9GAMM</name>
<dbReference type="GO" id="GO:0003746">
    <property type="term" value="F:translation elongation factor activity"/>
    <property type="evidence" value="ECO:0007669"/>
    <property type="project" value="UniProtKB-KW"/>
</dbReference>
<dbReference type="GO" id="GO:0003677">
    <property type="term" value="F:DNA binding"/>
    <property type="evidence" value="ECO:0007669"/>
    <property type="project" value="InterPro"/>
</dbReference>
<evidence type="ECO:0000313" key="2">
    <source>
        <dbReference type="EMBL" id="SDH63348.1"/>
    </source>
</evidence>
<dbReference type="SUPFAM" id="SSF54534">
    <property type="entry name" value="FKBP-like"/>
    <property type="match status" value="1"/>
</dbReference>